<organism evidence="1 2">
    <name type="scientific">Aureibacter tunicatorum</name>
    <dbReference type="NCBI Taxonomy" id="866807"/>
    <lineage>
        <taxon>Bacteria</taxon>
        <taxon>Pseudomonadati</taxon>
        <taxon>Bacteroidota</taxon>
        <taxon>Cytophagia</taxon>
        <taxon>Cytophagales</taxon>
        <taxon>Persicobacteraceae</taxon>
        <taxon>Aureibacter</taxon>
    </lineage>
</organism>
<proteinExistence type="predicted"/>
<name>A0AAE4BQ36_9BACT</name>
<sequence length="140" mass="16440">MEKLYICLLDFLFIIYFSNSSVAEQIEVRSCNVDSTSQRVFVLITRENLEDMNFLKSVIHEIQAKFSSFEKLKISFYDDEENCGYKIEVLGDDPETSIIKNNDVKNHYLGDYDSEFRILKIFKPGNCFIVEREILLDPKK</sequence>
<gene>
    <name evidence="1" type="ORF">HNQ88_000122</name>
</gene>
<keyword evidence="2" id="KW-1185">Reference proteome</keyword>
<evidence type="ECO:0000313" key="1">
    <source>
        <dbReference type="EMBL" id="MDR6237146.1"/>
    </source>
</evidence>
<accession>A0AAE4BQ36</accession>
<comment type="caution">
    <text evidence="1">The sequence shown here is derived from an EMBL/GenBank/DDBJ whole genome shotgun (WGS) entry which is preliminary data.</text>
</comment>
<protein>
    <submittedName>
        <fullName evidence="1">Uncharacterized protein</fullName>
    </submittedName>
</protein>
<dbReference type="RefSeq" id="WP_309936589.1">
    <property type="nucleotide sequence ID" value="NZ_AP025305.1"/>
</dbReference>
<dbReference type="AlphaFoldDB" id="A0AAE4BQ36"/>
<dbReference type="Proteomes" id="UP001185092">
    <property type="component" value="Unassembled WGS sequence"/>
</dbReference>
<evidence type="ECO:0000313" key="2">
    <source>
        <dbReference type="Proteomes" id="UP001185092"/>
    </source>
</evidence>
<dbReference type="EMBL" id="JAVDQD010000001">
    <property type="protein sequence ID" value="MDR6237146.1"/>
    <property type="molecule type" value="Genomic_DNA"/>
</dbReference>
<reference evidence="1" key="1">
    <citation type="submission" date="2023-07" db="EMBL/GenBank/DDBJ databases">
        <title>Genomic Encyclopedia of Type Strains, Phase IV (KMG-IV): sequencing the most valuable type-strain genomes for metagenomic binning, comparative biology and taxonomic classification.</title>
        <authorList>
            <person name="Goeker M."/>
        </authorList>
    </citation>
    <scope>NUCLEOTIDE SEQUENCE</scope>
    <source>
        <strain evidence="1">DSM 26174</strain>
    </source>
</reference>